<dbReference type="SUPFAM" id="SSF141488">
    <property type="entry name" value="YdhA-like"/>
    <property type="match status" value="1"/>
</dbReference>
<sequence length="153" mass="16234">MHLPTSLRLPALAALLLTLSACAGTGKVPLDTAPAMPAEKKADPSALTGTPLIVGPDFSTQTVRFRCTGGTELDVVYLNLPENLALAALHHNGRTALLQNRPTASGARYVALDEQHSLRWHTKGSEGFLAFMAADHTAKEQVLLSDCRALPTP</sequence>
<feature type="chain" id="PRO_5046590550" evidence="5">
    <location>
        <begin position="24"/>
        <end position="153"/>
    </location>
</feature>
<name>A0ABU1WT48_9BURK</name>
<dbReference type="InterPro" id="IPR018660">
    <property type="entry name" value="MliC"/>
</dbReference>
<evidence type="ECO:0000256" key="2">
    <source>
        <dbReference type="ARBA" id="ARBA00023136"/>
    </source>
</evidence>
<dbReference type="Proteomes" id="UP001265700">
    <property type="component" value="Unassembled WGS sequence"/>
</dbReference>
<dbReference type="Pfam" id="PF09864">
    <property type="entry name" value="MliC"/>
    <property type="match status" value="1"/>
</dbReference>
<proteinExistence type="predicted"/>
<keyword evidence="2" id="KW-0472">Membrane</keyword>
<dbReference type="RefSeq" id="WP_310321231.1">
    <property type="nucleotide sequence ID" value="NZ_JAVDWU010000011.1"/>
</dbReference>
<evidence type="ECO:0000259" key="6">
    <source>
        <dbReference type="Pfam" id="PF09864"/>
    </source>
</evidence>
<keyword evidence="1 5" id="KW-0732">Signal</keyword>
<keyword evidence="4" id="KW-0449">Lipoprotein</keyword>
<comment type="caution">
    <text evidence="7">The sequence shown here is derived from an EMBL/GenBank/DDBJ whole genome shotgun (WGS) entry which is preliminary data.</text>
</comment>
<evidence type="ECO:0000313" key="7">
    <source>
        <dbReference type="EMBL" id="MDR7152475.1"/>
    </source>
</evidence>
<feature type="signal peptide" evidence="5">
    <location>
        <begin position="1"/>
        <end position="23"/>
    </location>
</feature>
<feature type="domain" description="C-type lysozyme inhibitor" evidence="6">
    <location>
        <begin position="65"/>
        <end position="135"/>
    </location>
</feature>
<reference evidence="7 8" key="1">
    <citation type="submission" date="2023-07" db="EMBL/GenBank/DDBJ databases">
        <title>Sorghum-associated microbial communities from plants grown in Nebraska, USA.</title>
        <authorList>
            <person name="Schachtman D."/>
        </authorList>
    </citation>
    <scope>NUCLEOTIDE SEQUENCE [LARGE SCALE GENOMIC DNA]</scope>
    <source>
        <strain evidence="7 8">4249</strain>
    </source>
</reference>
<dbReference type="EMBL" id="JAVDWU010000011">
    <property type="protein sequence ID" value="MDR7152475.1"/>
    <property type="molecule type" value="Genomic_DNA"/>
</dbReference>
<gene>
    <name evidence="7" type="ORF">J2W49_004451</name>
</gene>
<keyword evidence="8" id="KW-1185">Reference proteome</keyword>
<keyword evidence="3" id="KW-0564">Palmitate</keyword>
<protein>
    <submittedName>
        <fullName evidence="7">Membrane-bound inhibitor of C-type lysozyme</fullName>
    </submittedName>
</protein>
<evidence type="ECO:0000256" key="3">
    <source>
        <dbReference type="ARBA" id="ARBA00023139"/>
    </source>
</evidence>
<evidence type="ECO:0000256" key="5">
    <source>
        <dbReference type="SAM" id="SignalP"/>
    </source>
</evidence>
<organism evidence="7 8">
    <name type="scientific">Hydrogenophaga palleronii</name>
    <dbReference type="NCBI Taxonomy" id="65655"/>
    <lineage>
        <taxon>Bacteria</taxon>
        <taxon>Pseudomonadati</taxon>
        <taxon>Pseudomonadota</taxon>
        <taxon>Betaproteobacteria</taxon>
        <taxon>Burkholderiales</taxon>
        <taxon>Comamonadaceae</taxon>
        <taxon>Hydrogenophaga</taxon>
    </lineage>
</organism>
<evidence type="ECO:0000256" key="1">
    <source>
        <dbReference type="ARBA" id="ARBA00022729"/>
    </source>
</evidence>
<evidence type="ECO:0000313" key="8">
    <source>
        <dbReference type="Proteomes" id="UP001265700"/>
    </source>
</evidence>
<dbReference type="Gene3D" id="2.40.128.200">
    <property type="match status" value="1"/>
</dbReference>
<dbReference type="InterPro" id="IPR036328">
    <property type="entry name" value="MliC_sf"/>
</dbReference>
<evidence type="ECO:0000256" key="4">
    <source>
        <dbReference type="ARBA" id="ARBA00023288"/>
    </source>
</evidence>
<accession>A0ABU1WT48</accession>